<keyword evidence="6" id="KW-0645">Protease</keyword>
<keyword evidence="7" id="KW-0479">Metal-binding</keyword>
<evidence type="ECO:0000256" key="7">
    <source>
        <dbReference type="ARBA" id="ARBA00022723"/>
    </source>
</evidence>
<dbReference type="RefSeq" id="WP_049739819.1">
    <property type="nucleotide sequence ID" value="NZ_BJON01000002.1"/>
</dbReference>
<dbReference type="InterPro" id="IPR035097">
    <property type="entry name" value="M29_N-terminal"/>
</dbReference>
<dbReference type="GO" id="GO:0006508">
    <property type="term" value="P:proteolysis"/>
    <property type="evidence" value="ECO:0007669"/>
    <property type="project" value="UniProtKB-KW"/>
</dbReference>
<comment type="caution">
    <text evidence="11">The sequence shown here is derived from an EMBL/GenBank/DDBJ whole genome shotgun (WGS) entry which is preliminary data.</text>
</comment>
<evidence type="ECO:0000313" key="10">
    <source>
        <dbReference type="EMBL" id="GED66998.1"/>
    </source>
</evidence>
<dbReference type="STRING" id="54915.ADS79_18245"/>
<dbReference type="Gene3D" id="3.40.1830.10">
    <property type="entry name" value="Thermophilic metalloprotease (M29)"/>
    <property type="match status" value="1"/>
</dbReference>
<evidence type="ECO:0000313" key="13">
    <source>
        <dbReference type="Proteomes" id="UP000319578"/>
    </source>
</evidence>
<dbReference type="InterPro" id="IPR052170">
    <property type="entry name" value="M29_Exopeptidase"/>
</dbReference>
<dbReference type="PANTHER" id="PTHR34448:SF3">
    <property type="entry name" value="AMINOPEPTIDASE AMPS"/>
    <property type="match status" value="1"/>
</dbReference>
<dbReference type="PANTHER" id="PTHR34448">
    <property type="entry name" value="AMINOPEPTIDASE"/>
    <property type="match status" value="1"/>
</dbReference>
<evidence type="ECO:0000256" key="6">
    <source>
        <dbReference type="ARBA" id="ARBA00022670"/>
    </source>
</evidence>
<reference evidence="11" key="2">
    <citation type="submission" date="2015-07" db="EMBL/GenBank/DDBJ databases">
        <title>MeaNS - Measles Nucleotide Surveillance Program.</title>
        <authorList>
            <person name="Tran T."/>
            <person name="Druce J."/>
        </authorList>
    </citation>
    <scope>NUCLEOTIDE SEQUENCE</scope>
    <source>
        <strain evidence="11">DSM 9887</strain>
    </source>
</reference>
<proteinExistence type="inferred from homology"/>
<comment type="similarity">
    <text evidence="4">Belongs to the peptidase M29 family.</text>
</comment>
<dbReference type="Pfam" id="PF02073">
    <property type="entry name" value="Peptidase_M29"/>
    <property type="match status" value="1"/>
</dbReference>
<reference evidence="12" key="1">
    <citation type="submission" date="2015-07" db="EMBL/GenBank/DDBJ databases">
        <title>Genome sequencing project for genomic taxonomy and phylogenomics of Bacillus-like bacteria.</title>
        <authorList>
            <person name="Liu B."/>
            <person name="Wang J."/>
            <person name="Zhu Y."/>
            <person name="Liu G."/>
            <person name="Chen Q."/>
            <person name="Chen Z."/>
            <person name="Lan J."/>
            <person name="Che J."/>
            <person name="Ge C."/>
            <person name="Shi H."/>
            <person name="Pan Z."/>
            <person name="Liu X."/>
        </authorList>
    </citation>
    <scope>NUCLEOTIDE SEQUENCE [LARGE SCALE GENOMIC DNA]</scope>
    <source>
        <strain evidence="12">DSM 9887</strain>
    </source>
</reference>
<organism evidence="11 12">
    <name type="scientific">Brevibacillus reuszeri</name>
    <dbReference type="NCBI Taxonomy" id="54915"/>
    <lineage>
        <taxon>Bacteria</taxon>
        <taxon>Bacillati</taxon>
        <taxon>Bacillota</taxon>
        <taxon>Bacilli</taxon>
        <taxon>Bacillales</taxon>
        <taxon>Paenibacillaceae</taxon>
        <taxon>Brevibacillus</taxon>
    </lineage>
</organism>
<dbReference type="InterPro" id="IPR000787">
    <property type="entry name" value="Peptidase_M29"/>
</dbReference>
<keyword evidence="8" id="KW-0378">Hydrolase</keyword>
<evidence type="ECO:0000256" key="1">
    <source>
        <dbReference type="ARBA" id="ARBA00001941"/>
    </source>
</evidence>
<evidence type="ECO:0000256" key="5">
    <source>
        <dbReference type="ARBA" id="ARBA00022438"/>
    </source>
</evidence>
<keyword evidence="13" id="KW-1185">Reference proteome</keyword>
<dbReference type="AlphaFoldDB" id="A0A0K9YQ04"/>
<protein>
    <submittedName>
        <fullName evidence="10">Aminopeptidase</fullName>
    </submittedName>
    <submittedName>
        <fullName evidence="11">Peptidase M29</fullName>
    </submittedName>
</protein>
<keyword evidence="5 10" id="KW-0031">Aminopeptidase</keyword>
<name>A0A0K9YQ04_9BACL</name>
<dbReference type="GO" id="GO:0008237">
    <property type="term" value="F:metallopeptidase activity"/>
    <property type="evidence" value="ECO:0007669"/>
    <property type="project" value="UniProtKB-KW"/>
</dbReference>
<keyword evidence="9" id="KW-0482">Metalloprotease</keyword>
<evidence type="ECO:0000313" key="11">
    <source>
        <dbReference type="EMBL" id="KNB70799.1"/>
    </source>
</evidence>
<dbReference type="GO" id="GO:0004177">
    <property type="term" value="F:aminopeptidase activity"/>
    <property type="evidence" value="ECO:0007669"/>
    <property type="project" value="UniProtKB-KW"/>
</dbReference>
<comment type="cofactor">
    <cofactor evidence="2">
        <name>Mg(2+)</name>
        <dbReference type="ChEBI" id="CHEBI:18420"/>
    </cofactor>
</comment>
<evidence type="ECO:0000256" key="8">
    <source>
        <dbReference type="ARBA" id="ARBA00022801"/>
    </source>
</evidence>
<evidence type="ECO:0000256" key="3">
    <source>
        <dbReference type="ARBA" id="ARBA00001947"/>
    </source>
</evidence>
<dbReference type="SUPFAM" id="SSF144052">
    <property type="entry name" value="Thermophilic metalloprotease-like"/>
    <property type="match status" value="1"/>
</dbReference>
<dbReference type="Proteomes" id="UP000319578">
    <property type="component" value="Unassembled WGS sequence"/>
</dbReference>
<evidence type="ECO:0000256" key="2">
    <source>
        <dbReference type="ARBA" id="ARBA00001946"/>
    </source>
</evidence>
<dbReference type="EMBL" id="LGIQ01000009">
    <property type="protein sequence ID" value="KNB70799.1"/>
    <property type="molecule type" value="Genomic_DNA"/>
</dbReference>
<dbReference type="EMBL" id="BJON01000002">
    <property type="protein sequence ID" value="GED66998.1"/>
    <property type="molecule type" value="Genomic_DNA"/>
</dbReference>
<comment type="cofactor">
    <cofactor evidence="1">
        <name>Co(2+)</name>
        <dbReference type="ChEBI" id="CHEBI:48828"/>
    </cofactor>
</comment>
<comment type="cofactor">
    <cofactor evidence="3">
        <name>Zn(2+)</name>
        <dbReference type="ChEBI" id="CHEBI:29105"/>
    </cofactor>
</comment>
<reference evidence="10 13" key="3">
    <citation type="submission" date="2019-06" db="EMBL/GenBank/DDBJ databases">
        <title>Whole genome shotgun sequence of Brevibacillus reuszeri NBRC 15719.</title>
        <authorList>
            <person name="Hosoyama A."/>
            <person name="Uohara A."/>
            <person name="Ohji S."/>
            <person name="Ichikawa N."/>
        </authorList>
    </citation>
    <scope>NUCLEOTIDE SEQUENCE [LARGE SCALE GENOMIC DNA]</scope>
    <source>
        <strain evidence="10 13">NBRC 15719</strain>
    </source>
</reference>
<dbReference type="OrthoDB" id="9803993at2"/>
<dbReference type="PRINTS" id="PR00919">
    <property type="entry name" value="THERMOPTASE"/>
</dbReference>
<evidence type="ECO:0000256" key="4">
    <source>
        <dbReference type="ARBA" id="ARBA00008236"/>
    </source>
</evidence>
<gene>
    <name evidence="10" type="primary">ampS_1</name>
    <name evidence="11" type="ORF">ADS79_18245</name>
    <name evidence="10" type="ORF">BRE01_07000</name>
</gene>
<dbReference type="Proteomes" id="UP000036834">
    <property type="component" value="Unassembled WGS sequence"/>
</dbReference>
<accession>A0A0K9YQ04</accession>
<dbReference type="PATRIC" id="fig|54915.3.peg.2738"/>
<sequence length="413" mass="46183">MNDFKENVEKYADLAIRTGVNLQLGQTLVIVAPIEAVTLVRVLTEKAYDAGAKHVLVEWSDDELSLIRYRKAPDEAFTEYPSWKAKGFEELAAGGAAFLTIYAPTPGLLKDINPERIATEAKTNAIAMKNYRNYTKSDEVSWSIIAYPTEAWAQKVFPDQPIQQAIDQLWNVIFKVTRVYEDDPNQAWSEHNAKLAKIVAYLNNKQYQELSYEMNETKLSVALPKNHVWKGGASVTKQGTVFNPNLPTEEVYTMPHKDGIHGVVHSTKPLNYGGNVIDQFSLVFEQGMVVDFSAETGYETLQHLLKMDEGARHLGEVALVPYRSPISLSNVIFYNTLFDENASCHFALGQCYPTNITGGTAMNDEELAQHGGNKSHIHVDFMMGGAEMNIDAITEDGKREPLFRNGEWAIEGL</sequence>
<evidence type="ECO:0000256" key="9">
    <source>
        <dbReference type="ARBA" id="ARBA00023049"/>
    </source>
</evidence>
<dbReference type="GO" id="GO:0046872">
    <property type="term" value="F:metal ion binding"/>
    <property type="evidence" value="ECO:0007669"/>
    <property type="project" value="UniProtKB-KW"/>
</dbReference>
<evidence type="ECO:0000313" key="12">
    <source>
        <dbReference type="Proteomes" id="UP000036834"/>
    </source>
</evidence>